<accession>A8A9H2</accession>
<gene>
    <name evidence="9" type="ordered locus">Igni_0391</name>
</gene>
<feature type="transmembrane region" description="Helical" evidence="7">
    <location>
        <begin position="110"/>
        <end position="132"/>
    </location>
</feature>
<dbReference type="KEGG" id="iho:Igni_0391"/>
<evidence type="ECO:0000256" key="1">
    <source>
        <dbReference type="ARBA" id="ARBA00004651"/>
    </source>
</evidence>
<dbReference type="InterPro" id="IPR011701">
    <property type="entry name" value="MFS"/>
</dbReference>
<keyword evidence="4 7" id="KW-0812">Transmembrane</keyword>
<feature type="transmembrane region" description="Helical" evidence="7">
    <location>
        <begin position="139"/>
        <end position="161"/>
    </location>
</feature>
<dbReference type="STRING" id="453591.Igni_0391"/>
<feature type="transmembrane region" description="Helical" evidence="7">
    <location>
        <begin position="378"/>
        <end position="397"/>
    </location>
</feature>
<dbReference type="PROSITE" id="PS50850">
    <property type="entry name" value="MFS"/>
    <property type="match status" value="1"/>
</dbReference>
<dbReference type="Proteomes" id="UP000000262">
    <property type="component" value="Chromosome"/>
</dbReference>
<feature type="transmembrane region" description="Helical" evidence="7">
    <location>
        <begin position="349"/>
        <end position="366"/>
    </location>
</feature>
<evidence type="ECO:0000256" key="7">
    <source>
        <dbReference type="SAM" id="Phobius"/>
    </source>
</evidence>
<organism evidence="9 10">
    <name type="scientific">Ignicoccus hospitalis (strain KIN4/I / DSM 18386 / JCM 14125)</name>
    <dbReference type="NCBI Taxonomy" id="453591"/>
    <lineage>
        <taxon>Archaea</taxon>
        <taxon>Thermoproteota</taxon>
        <taxon>Thermoprotei</taxon>
        <taxon>Desulfurococcales</taxon>
        <taxon>Desulfurococcaceae</taxon>
        <taxon>Ignicoccus</taxon>
    </lineage>
</organism>
<dbReference type="GO" id="GO:0005886">
    <property type="term" value="C:plasma membrane"/>
    <property type="evidence" value="ECO:0007669"/>
    <property type="project" value="UniProtKB-SubCell"/>
</dbReference>
<dbReference type="InterPro" id="IPR050171">
    <property type="entry name" value="MFS_Transporters"/>
</dbReference>
<reference evidence="9 10" key="1">
    <citation type="journal article" date="2008" name="Genome Biol.">
        <title>A genomic analysis of the archaeal system Ignicoccus hospitalis-Nanoarchaeum equitans.</title>
        <authorList>
            <person name="Podar M."/>
            <person name="Anderson I."/>
            <person name="Makarova K.S."/>
            <person name="Elkins J.G."/>
            <person name="Ivanova N."/>
            <person name="Wall M.A."/>
            <person name="Lykidis A."/>
            <person name="Mavromatis K."/>
            <person name="Sun H."/>
            <person name="Hudson M.E."/>
            <person name="Chen W."/>
            <person name="Deciu C."/>
            <person name="Hutchison D."/>
            <person name="Eads J.R."/>
            <person name="Anderson A."/>
            <person name="Fernandes F."/>
            <person name="Szeto E."/>
            <person name="Lapidus A."/>
            <person name="Kyrpides N.C."/>
            <person name="Saier M.H.Jr."/>
            <person name="Richardson P.M."/>
            <person name="Rachel R."/>
            <person name="Huber H."/>
            <person name="Eisen J.A."/>
            <person name="Koonin E.V."/>
            <person name="Keller M."/>
            <person name="Stetter K.O."/>
        </authorList>
    </citation>
    <scope>NUCLEOTIDE SEQUENCE [LARGE SCALE GENOMIC DNA]</scope>
    <source>
        <strain evidence="10">KIN4/I / DSM 18386 / JCM 14125</strain>
    </source>
</reference>
<dbReference type="AlphaFoldDB" id="A8A9H2"/>
<protein>
    <submittedName>
        <fullName evidence="9">Major facilitator superfamily MFS_1</fullName>
    </submittedName>
</protein>
<feature type="transmembrane region" description="Helical" evidence="7">
    <location>
        <begin position="283"/>
        <end position="300"/>
    </location>
</feature>
<proteinExistence type="predicted"/>
<dbReference type="GeneID" id="5562633"/>
<feature type="transmembrane region" description="Helical" evidence="7">
    <location>
        <begin position="81"/>
        <end position="98"/>
    </location>
</feature>
<evidence type="ECO:0000256" key="3">
    <source>
        <dbReference type="ARBA" id="ARBA00022475"/>
    </source>
</evidence>
<keyword evidence="6 7" id="KW-0472">Membrane</keyword>
<feature type="transmembrane region" description="Helical" evidence="7">
    <location>
        <begin position="215"/>
        <end position="242"/>
    </location>
</feature>
<dbReference type="InterPro" id="IPR020846">
    <property type="entry name" value="MFS_dom"/>
</dbReference>
<dbReference type="InterPro" id="IPR036259">
    <property type="entry name" value="MFS_trans_sf"/>
</dbReference>
<evidence type="ECO:0000313" key="10">
    <source>
        <dbReference type="Proteomes" id="UP000000262"/>
    </source>
</evidence>
<keyword evidence="2" id="KW-0813">Transport</keyword>
<comment type="subcellular location">
    <subcellularLocation>
        <location evidence="1">Cell membrane</location>
        <topology evidence="1">Multi-pass membrane protein</topology>
    </subcellularLocation>
</comment>
<sequence>MWTKLVALSAIISITFSASNVALPYFLMYLKGELKTLNAELLNASKVALEFGALTSTFMGTRVVIAFLSGYIAERIGMKRSVVVGLILYLVSGIWLIVTENYWEVLVSRALQGVASAMVWPVAESMIVEFAGGKKTRALMLYVMAFNVGMILGPAVGGAALQASSSLPLPVAVRVPFALLPLGALAGLLLIFKLPDVRYKTKMKVRELHAKIKSALYVFFFNAFANGFSAGIFMSVLIIYIMQYVTSVPIKLSSLVALSGLLGMALASPLMKRLDEFDFTNKLKVAIGLGLLHKLALAAVGLTKSYFILLAILTVQNFAITVVIPLIRSLVSDLVPRELTAKVFGMQQAYFNLGMIVGPLVGAALYKWLEASGVGGGLAFPVAAALGAAGVLTLLRVDGREVEGMKGEPVKAEG</sequence>
<dbReference type="PANTHER" id="PTHR23517:SF3">
    <property type="entry name" value="INTEGRAL MEMBRANE TRANSPORT PROTEIN"/>
    <property type="match status" value="1"/>
</dbReference>
<keyword evidence="10" id="KW-1185">Reference proteome</keyword>
<dbReference type="Pfam" id="PF07690">
    <property type="entry name" value="MFS_1"/>
    <property type="match status" value="1"/>
</dbReference>
<dbReference type="PRINTS" id="PR01035">
    <property type="entry name" value="TCRTETA"/>
</dbReference>
<keyword evidence="3" id="KW-1003">Cell membrane</keyword>
<feature type="transmembrane region" description="Helical" evidence="7">
    <location>
        <begin position="306"/>
        <end position="328"/>
    </location>
</feature>
<dbReference type="SUPFAM" id="SSF103473">
    <property type="entry name" value="MFS general substrate transporter"/>
    <property type="match status" value="1"/>
</dbReference>
<feature type="transmembrane region" description="Helical" evidence="7">
    <location>
        <begin position="173"/>
        <end position="194"/>
    </location>
</feature>
<dbReference type="GO" id="GO:0022857">
    <property type="term" value="F:transmembrane transporter activity"/>
    <property type="evidence" value="ECO:0007669"/>
    <property type="project" value="InterPro"/>
</dbReference>
<evidence type="ECO:0000256" key="5">
    <source>
        <dbReference type="ARBA" id="ARBA00022989"/>
    </source>
</evidence>
<dbReference type="Gene3D" id="1.20.1250.20">
    <property type="entry name" value="MFS general substrate transporter like domains"/>
    <property type="match status" value="1"/>
</dbReference>
<dbReference type="InterPro" id="IPR001958">
    <property type="entry name" value="Tet-R_TetA/multi-R_MdtG-like"/>
</dbReference>
<name>A8A9H2_IGNH4</name>
<evidence type="ECO:0000256" key="4">
    <source>
        <dbReference type="ARBA" id="ARBA00022692"/>
    </source>
</evidence>
<evidence type="ECO:0000256" key="6">
    <source>
        <dbReference type="ARBA" id="ARBA00023136"/>
    </source>
</evidence>
<dbReference type="PANTHER" id="PTHR23517">
    <property type="entry name" value="RESISTANCE PROTEIN MDTM, PUTATIVE-RELATED-RELATED"/>
    <property type="match status" value="1"/>
</dbReference>
<feature type="transmembrane region" description="Helical" evidence="7">
    <location>
        <begin position="248"/>
        <end position="271"/>
    </location>
</feature>
<dbReference type="OrthoDB" id="117970at2157"/>
<feature type="domain" description="Major facilitator superfamily (MFS) profile" evidence="8">
    <location>
        <begin position="10"/>
        <end position="402"/>
    </location>
</feature>
<dbReference type="RefSeq" id="WP_011998426.1">
    <property type="nucleotide sequence ID" value="NC_009776.1"/>
</dbReference>
<dbReference type="EMBL" id="CP000816">
    <property type="protein sequence ID" value="ABU81574.1"/>
    <property type="molecule type" value="Genomic_DNA"/>
</dbReference>
<dbReference type="HOGENOM" id="CLU_616266_0_0_2"/>
<feature type="transmembrane region" description="Helical" evidence="7">
    <location>
        <begin position="48"/>
        <end position="69"/>
    </location>
</feature>
<evidence type="ECO:0000259" key="8">
    <source>
        <dbReference type="PROSITE" id="PS50850"/>
    </source>
</evidence>
<dbReference type="eggNOG" id="arCOG00130">
    <property type="taxonomic scope" value="Archaea"/>
</dbReference>
<keyword evidence="5 7" id="KW-1133">Transmembrane helix</keyword>
<evidence type="ECO:0000313" key="9">
    <source>
        <dbReference type="EMBL" id="ABU81574.1"/>
    </source>
</evidence>
<evidence type="ECO:0000256" key="2">
    <source>
        <dbReference type="ARBA" id="ARBA00022448"/>
    </source>
</evidence>